<keyword evidence="6 11" id="KW-0548">Nucleotidyltransferase</keyword>
<evidence type="ECO:0000256" key="10">
    <source>
        <dbReference type="ARBA" id="ARBA00048721"/>
    </source>
</evidence>
<comment type="function">
    <text evidence="1 11">Catalyzes the reversible adenylation of nicotinate mononucleotide (NaMN) to nicotinic acid adenine dinucleotide (NaAD).</text>
</comment>
<evidence type="ECO:0000256" key="1">
    <source>
        <dbReference type="ARBA" id="ARBA00002324"/>
    </source>
</evidence>
<comment type="catalytic activity">
    <reaction evidence="10 11">
        <text>nicotinate beta-D-ribonucleotide + ATP + H(+) = deamido-NAD(+) + diphosphate</text>
        <dbReference type="Rhea" id="RHEA:22860"/>
        <dbReference type="ChEBI" id="CHEBI:15378"/>
        <dbReference type="ChEBI" id="CHEBI:30616"/>
        <dbReference type="ChEBI" id="CHEBI:33019"/>
        <dbReference type="ChEBI" id="CHEBI:57502"/>
        <dbReference type="ChEBI" id="CHEBI:58437"/>
        <dbReference type="EC" id="2.7.7.18"/>
    </reaction>
</comment>
<evidence type="ECO:0000256" key="6">
    <source>
        <dbReference type="ARBA" id="ARBA00022695"/>
    </source>
</evidence>
<dbReference type="EC" id="2.7.7.18" evidence="11"/>
<gene>
    <name evidence="11" type="primary">nadD</name>
    <name evidence="13" type="ORF">ACFOGJ_13775</name>
</gene>
<dbReference type="PANTHER" id="PTHR39321:SF3">
    <property type="entry name" value="PHOSPHOPANTETHEINE ADENYLYLTRANSFERASE"/>
    <property type="match status" value="1"/>
</dbReference>
<evidence type="ECO:0000313" key="14">
    <source>
        <dbReference type="Proteomes" id="UP001595528"/>
    </source>
</evidence>
<feature type="domain" description="Cytidyltransferase-like" evidence="12">
    <location>
        <begin position="25"/>
        <end position="205"/>
    </location>
</feature>
<organism evidence="13 14">
    <name type="scientific">Marinibaculum pumilum</name>
    <dbReference type="NCBI Taxonomy" id="1766165"/>
    <lineage>
        <taxon>Bacteria</taxon>
        <taxon>Pseudomonadati</taxon>
        <taxon>Pseudomonadota</taxon>
        <taxon>Alphaproteobacteria</taxon>
        <taxon>Rhodospirillales</taxon>
        <taxon>Rhodospirillaceae</taxon>
        <taxon>Marinibaculum</taxon>
    </lineage>
</organism>
<evidence type="ECO:0000256" key="5">
    <source>
        <dbReference type="ARBA" id="ARBA00022679"/>
    </source>
</evidence>
<dbReference type="NCBIfam" id="TIGR00482">
    <property type="entry name" value="nicotinate (nicotinamide) nucleotide adenylyltransferase"/>
    <property type="match status" value="1"/>
</dbReference>
<dbReference type="InterPro" id="IPR004821">
    <property type="entry name" value="Cyt_trans-like"/>
</dbReference>
<dbReference type="Proteomes" id="UP001595528">
    <property type="component" value="Unassembled WGS sequence"/>
</dbReference>
<accession>A0ABV7L1K7</accession>
<keyword evidence="5 11" id="KW-0808">Transferase</keyword>
<dbReference type="SUPFAM" id="SSF52374">
    <property type="entry name" value="Nucleotidylyl transferase"/>
    <property type="match status" value="1"/>
</dbReference>
<sequence length="226" mass="24467">MSGRGAPPPVPLSRSGMAPGLRIGLLGGSFNPAHDGHVYISAVARARLRLDQVWWLVSPQNPLKARAGMKPLAERIRLARALGLPHFIRVTDLESRLGTTFTADTLGRLHGRYPGQDFVWLMGADNLAQIHRWKRWHEIFMKTPIAVIDRPTYAHRSLSAPGAMRFAASRQPAEAASSLPGRHAPAWCFLHVRTHPASATAIRARSIGTGTAVEPPAQPAVAGEAA</sequence>
<evidence type="ECO:0000256" key="11">
    <source>
        <dbReference type="HAMAP-Rule" id="MF_00244"/>
    </source>
</evidence>
<evidence type="ECO:0000256" key="9">
    <source>
        <dbReference type="ARBA" id="ARBA00023027"/>
    </source>
</evidence>
<evidence type="ECO:0000256" key="8">
    <source>
        <dbReference type="ARBA" id="ARBA00022840"/>
    </source>
</evidence>
<keyword evidence="8 11" id="KW-0067">ATP-binding</keyword>
<dbReference type="NCBIfam" id="NF000843">
    <property type="entry name" value="PRK00071.2-2"/>
    <property type="match status" value="1"/>
</dbReference>
<evidence type="ECO:0000259" key="12">
    <source>
        <dbReference type="Pfam" id="PF01467"/>
    </source>
</evidence>
<evidence type="ECO:0000256" key="3">
    <source>
        <dbReference type="ARBA" id="ARBA00009014"/>
    </source>
</evidence>
<dbReference type="HAMAP" id="MF_00244">
    <property type="entry name" value="NaMN_adenylyltr"/>
    <property type="match status" value="1"/>
</dbReference>
<keyword evidence="14" id="KW-1185">Reference proteome</keyword>
<dbReference type="EMBL" id="JBHRTR010000028">
    <property type="protein sequence ID" value="MFC3228309.1"/>
    <property type="molecule type" value="Genomic_DNA"/>
</dbReference>
<keyword evidence="7 11" id="KW-0547">Nucleotide-binding</keyword>
<comment type="caution">
    <text evidence="13">The sequence shown here is derived from an EMBL/GenBank/DDBJ whole genome shotgun (WGS) entry which is preliminary data.</text>
</comment>
<dbReference type="InterPro" id="IPR005248">
    <property type="entry name" value="NadD/NMNAT"/>
</dbReference>
<dbReference type="Gene3D" id="3.40.50.620">
    <property type="entry name" value="HUPs"/>
    <property type="match status" value="1"/>
</dbReference>
<comment type="similarity">
    <text evidence="3 11">Belongs to the NadD family.</text>
</comment>
<dbReference type="GO" id="GO:0004515">
    <property type="term" value="F:nicotinate-nucleotide adenylyltransferase activity"/>
    <property type="evidence" value="ECO:0007669"/>
    <property type="project" value="UniProtKB-EC"/>
</dbReference>
<evidence type="ECO:0000256" key="2">
    <source>
        <dbReference type="ARBA" id="ARBA00005019"/>
    </source>
</evidence>
<dbReference type="PANTHER" id="PTHR39321">
    <property type="entry name" value="NICOTINATE-NUCLEOTIDE ADENYLYLTRANSFERASE-RELATED"/>
    <property type="match status" value="1"/>
</dbReference>
<dbReference type="RefSeq" id="WP_379901306.1">
    <property type="nucleotide sequence ID" value="NZ_JBHRTR010000028.1"/>
</dbReference>
<dbReference type="CDD" id="cd02165">
    <property type="entry name" value="NMNAT"/>
    <property type="match status" value="1"/>
</dbReference>
<dbReference type="Pfam" id="PF01467">
    <property type="entry name" value="CTP_transf_like"/>
    <property type="match status" value="1"/>
</dbReference>
<reference evidence="14" key="1">
    <citation type="journal article" date="2019" name="Int. J. Syst. Evol. Microbiol.">
        <title>The Global Catalogue of Microorganisms (GCM) 10K type strain sequencing project: providing services to taxonomists for standard genome sequencing and annotation.</title>
        <authorList>
            <consortium name="The Broad Institute Genomics Platform"/>
            <consortium name="The Broad Institute Genome Sequencing Center for Infectious Disease"/>
            <person name="Wu L."/>
            <person name="Ma J."/>
        </authorList>
    </citation>
    <scope>NUCLEOTIDE SEQUENCE [LARGE SCALE GENOMIC DNA]</scope>
    <source>
        <strain evidence="14">KCTC 42964</strain>
    </source>
</reference>
<proteinExistence type="inferred from homology"/>
<dbReference type="InterPro" id="IPR014729">
    <property type="entry name" value="Rossmann-like_a/b/a_fold"/>
</dbReference>
<name>A0ABV7L1K7_9PROT</name>
<evidence type="ECO:0000313" key="13">
    <source>
        <dbReference type="EMBL" id="MFC3228309.1"/>
    </source>
</evidence>
<keyword evidence="4 11" id="KW-0662">Pyridine nucleotide biosynthesis</keyword>
<comment type="pathway">
    <text evidence="2 11">Cofactor biosynthesis; NAD(+) biosynthesis; deamido-NAD(+) from nicotinate D-ribonucleotide: step 1/1.</text>
</comment>
<keyword evidence="9 11" id="KW-0520">NAD</keyword>
<protein>
    <recommendedName>
        <fullName evidence="11">Probable nicotinate-nucleotide adenylyltransferase</fullName>
        <ecNumber evidence="11">2.7.7.18</ecNumber>
    </recommendedName>
    <alternativeName>
        <fullName evidence="11">Deamido-NAD(+) diphosphorylase</fullName>
    </alternativeName>
    <alternativeName>
        <fullName evidence="11">Deamido-NAD(+) pyrophosphorylase</fullName>
    </alternativeName>
    <alternativeName>
        <fullName evidence="11">Nicotinate mononucleotide adenylyltransferase</fullName>
        <shortName evidence="11">NaMN adenylyltransferase</shortName>
    </alternativeName>
</protein>
<evidence type="ECO:0000256" key="7">
    <source>
        <dbReference type="ARBA" id="ARBA00022741"/>
    </source>
</evidence>
<evidence type="ECO:0000256" key="4">
    <source>
        <dbReference type="ARBA" id="ARBA00022642"/>
    </source>
</evidence>